<feature type="domain" description="Beta-mannosidase-like galactose-binding" evidence="8">
    <location>
        <begin position="33"/>
        <end position="188"/>
    </location>
</feature>
<dbReference type="InterPro" id="IPR008979">
    <property type="entry name" value="Galactose-bd-like_sf"/>
</dbReference>
<keyword evidence="4 9" id="KW-0378">Hydrolase</keyword>
<dbReference type="SUPFAM" id="SSF51445">
    <property type="entry name" value="(Trans)glycosidases"/>
    <property type="match status" value="1"/>
</dbReference>
<dbReference type="InterPro" id="IPR013783">
    <property type="entry name" value="Ig-like_fold"/>
</dbReference>
<organism evidence="9 10">
    <name type="scientific">Curtobacterium citri</name>
    <dbReference type="NCBI Taxonomy" id="3055139"/>
    <lineage>
        <taxon>Bacteria</taxon>
        <taxon>Bacillati</taxon>
        <taxon>Actinomycetota</taxon>
        <taxon>Actinomycetes</taxon>
        <taxon>Micrococcales</taxon>
        <taxon>Microbacteriaceae</taxon>
        <taxon>Curtobacterium</taxon>
    </lineage>
</organism>
<evidence type="ECO:0000313" key="9">
    <source>
        <dbReference type="EMBL" id="MDM7885742.1"/>
    </source>
</evidence>
<evidence type="ECO:0000256" key="3">
    <source>
        <dbReference type="ARBA" id="ARBA00012754"/>
    </source>
</evidence>
<keyword evidence="10" id="KW-1185">Reference proteome</keyword>
<dbReference type="InterPro" id="IPR054593">
    <property type="entry name" value="Beta-mannosidase-like_N2"/>
</dbReference>
<evidence type="ECO:0000256" key="6">
    <source>
        <dbReference type="SAM" id="MobiDB-lite"/>
    </source>
</evidence>
<evidence type="ECO:0000256" key="5">
    <source>
        <dbReference type="ARBA" id="ARBA00023295"/>
    </source>
</evidence>
<feature type="region of interest" description="Disordered" evidence="6">
    <location>
        <begin position="672"/>
        <end position="731"/>
    </location>
</feature>
<dbReference type="Gene3D" id="2.60.40.10">
    <property type="entry name" value="Immunoglobulins"/>
    <property type="match status" value="1"/>
</dbReference>
<comment type="catalytic activity">
    <reaction evidence="1">
        <text>Hydrolysis of terminal, non-reducing beta-D-mannose residues in beta-D-mannosides.</text>
        <dbReference type="EC" id="3.2.1.25"/>
    </reaction>
</comment>
<dbReference type="PANTHER" id="PTHR43730:SF1">
    <property type="entry name" value="BETA-MANNOSIDASE"/>
    <property type="match status" value="1"/>
</dbReference>
<dbReference type="RefSeq" id="WP_289459169.1">
    <property type="nucleotide sequence ID" value="NZ_JAUCML010000007.1"/>
</dbReference>
<accession>A0ABT7T836</accession>
<feature type="compositionally biased region" description="Basic and acidic residues" evidence="6">
    <location>
        <begin position="688"/>
        <end position="700"/>
    </location>
</feature>
<feature type="domain" description="Glycoside hydrolase family 2 immunoglobulin-like beta-sandwich" evidence="7">
    <location>
        <begin position="238"/>
        <end position="317"/>
    </location>
</feature>
<dbReference type="InterPro" id="IPR036156">
    <property type="entry name" value="Beta-gal/glucu_dom_sf"/>
</dbReference>
<sequence>MTLEREELRDDWTVAIAGDQVPAGAPAGIAGRTIPATVPGQVHTDLEREGLVADPTFDRNEDGAKWVGRADWVYRRSVDVAPRGHERVDLVCEGLDTVAELSLDGVVVGTTRNMHRRYRFDLNDVPGAAGDRELELLFESPYREAGRVAARAGSMPGPYDEPFPYVRKQASNFGWDWGLTAVTSGPWRPVAIERWSTARLAEVKPLVDVEAGEGVLDAHVRVERSGMNDLDQDGEDDDLVLVVTVAGPTADGGTTRQRSRAQLTPKDDETVVTVRVPEVRRWWPRGYGEQPRYDVTVELQTVDGEVLDRRTARTGFRSARIDTADDAVGKPFTVVVNGTVIDVRGVNWIPDDVIVSRVDRQRVADRLRVAADIGANLVRVWGGGVYESDDFYDVCDEAGLLVWQDFAFACAAYPEIEPIRSEVVAEARDNVARLAGHPSLVVWNGNNENIWLHDADGWADELGDRGWGLDYYLDLLPTIVDAVDPSRFYTVASPWSGSESLPANDVDHETHHSWDVWNRLSDDHYRDSVPRFVSEFGWQAPPAWRTLREAVTDEPLRVDSPGVVHHQKADDGMGKLARGIAPRFGTVDPGEFDRWHYLTQLQQTRAIATAVEHWRTHWPRNTGVVVWQLNDLWPVASWSAVDSAGRLKPLAHELRRLYDDVLLAIRPVARPSTADGAATDDGAAPTPSDDRSGGTDRDGRSAPADGAAGTTPAGAADGTGEPGGLVDTLSLGVSPGSFGGSPVEVAVRSARAGRDSVVRVRRMHVSGTILAEATLPVRLSEAGVAVVPLPESVGVVDDPTRELVVADMDWRRAVWTAAPDQDVHWEPARYRTTVTPAADGDGHDLVVEAESLVRDLLVQPDRVAPTGTVDRGFMTLLPGERVGFRVRGLSDAETARLVEGPVLWSLADVLHTLEDRTPY</sequence>
<protein>
    <recommendedName>
        <fullName evidence="3">beta-mannosidase</fullName>
        <ecNumber evidence="3">3.2.1.25</ecNumber>
    </recommendedName>
</protein>
<feature type="compositionally biased region" description="Low complexity" evidence="6">
    <location>
        <begin position="672"/>
        <end position="687"/>
    </location>
</feature>
<gene>
    <name evidence="9" type="ORF">QUG92_11560</name>
</gene>
<dbReference type="SUPFAM" id="SSF49785">
    <property type="entry name" value="Galactose-binding domain-like"/>
    <property type="match status" value="1"/>
</dbReference>
<reference evidence="9 10" key="1">
    <citation type="submission" date="2023-06" db="EMBL/GenBank/DDBJ databases">
        <authorList>
            <person name="Feng G."/>
            <person name="Li J."/>
            <person name="Zhu H."/>
        </authorList>
    </citation>
    <scope>NUCLEOTIDE SEQUENCE [LARGE SCALE GENOMIC DNA]</scope>
    <source>
        <strain evidence="9 10">RHCKG23</strain>
    </source>
</reference>
<dbReference type="InterPro" id="IPR050887">
    <property type="entry name" value="Beta-mannosidase_GH2"/>
</dbReference>
<keyword evidence="5" id="KW-0326">Glycosidase</keyword>
<comment type="caution">
    <text evidence="9">The sequence shown here is derived from an EMBL/GenBank/DDBJ whole genome shotgun (WGS) entry which is preliminary data.</text>
</comment>
<dbReference type="Gene3D" id="3.20.20.80">
    <property type="entry name" value="Glycosidases"/>
    <property type="match status" value="1"/>
</dbReference>
<dbReference type="Gene3D" id="2.60.120.260">
    <property type="entry name" value="Galactose-binding domain-like"/>
    <property type="match status" value="1"/>
</dbReference>
<evidence type="ECO:0000256" key="1">
    <source>
        <dbReference type="ARBA" id="ARBA00000829"/>
    </source>
</evidence>
<dbReference type="PANTHER" id="PTHR43730">
    <property type="entry name" value="BETA-MANNOSIDASE"/>
    <property type="match status" value="1"/>
</dbReference>
<dbReference type="InterPro" id="IPR017853">
    <property type="entry name" value="GH"/>
</dbReference>
<evidence type="ECO:0000256" key="4">
    <source>
        <dbReference type="ARBA" id="ARBA00022801"/>
    </source>
</evidence>
<evidence type="ECO:0000259" key="8">
    <source>
        <dbReference type="Pfam" id="PF22666"/>
    </source>
</evidence>
<dbReference type="InterPro" id="IPR006102">
    <property type="entry name" value="Ig-like_GH2"/>
</dbReference>
<dbReference type="GO" id="GO:0016787">
    <property type="term" value="F:hydrolase activity"/>
    <property type="evidence" value="ECO:0007669"/>
    <property type="project" value="UniProtKB-KW"/>
</dbReference>
<proteinExistence type="inferred from homology"/>
<dbReference type="EC" id="3.2.1.25" evidence="3"/>
<dbReference type="Pfam" id="PF00703">
    <property type="entry name" value="Glyco_hydro_2"/>
    <property type="match status" value="1"/>
</dbReference>
<comment type="similarity">
    <text evidence="2">Belongs to the glycosyl hydrolase 2 family.</text>
</comment>
<evidence type="ECO:0000256" key="2">
    <source>
        <dbReference type="ARBA" id="ARBA00007401"/>
    </source>
</evidence>
<evidence type="ECO:0000313" key="10">
    <source>
        <dbReference type="Proteomes" id="UP001237823"/>
    </source>
</evidence>
<feature type="compositionally biased region" description="Low complexity" evidence="6">
    <location>
        <begin position="701"/>
        <end position="719"/>
    </location>
</feature>
<dbReference type="Proteomes" id="UP001237823">
    <property type="component" value="Unassembled WGS sequence"/>
</dbReference>
<dbReference type="EMBL" id="JAUCML010000007">
    <property type="protein sequence ID" value="MDM7885742.1"/>
    <property type="molecule type" value="Genomic_DNA"/>
</dbReference>
<dbReference type="Pfam" id="PF22666">
    <property type="entry name" value="Glyco_hydro_2_N2"/>
    <property type="match status" value="1"/>
</dbReference>
<name>A0ABT7T836_9MICO</name>
<evidence type="ECO:0000259" key="7">
    <source>
        <dbReference type="Pfam" id="PF00703"/>
    </source>
</evidence>
<dbReference type="SUPFAM" id="SSF49303">
    <property type="entry name" value="beta-Galactosidase/glucuronidase domain"/>
    <property type="match status" value="1"/>
</dbReference>